<feature type="domain" description="Ubiquinol-cytochrome c chaperone" evidence="3">
    <location>
        <begin position="51"/>
        <end position="190"/>
    </location>
</feature>
<dbReference type="AlphaFoldDB" id="A0A840XSN3"/>
<comment type="caution">
    <text evidence="4">The sequence shown here is derived from an EMBL/GenBank/DDBJ whole genome shotgun (WGS) entry which is preliminary data.</text>
</comment>
<accession>A0A840XSN3</accession>
<evidence type="ECO:0000259" key="3">
    <source>
        <dbReference type="Pfam" id="PF03981"/>
    </source>
</evidence>
<dbReference type="EMBL" id="JACIJE010000004">
    <property type="protein sequence ID" value="MBB5689679.1"/>
    <property type="molecule type" value="Genomic_DNA"/>
</dbReference>
<dbReference type="InterPro" id="IPR021150">
    <property type="entry name" value="Ubiq_cyt_c_chap"/>
</dbReference>
<evidence type="ECO:0000313" key="5">
    <source>
        <dbReference type="Proteomes" id="UP000562254"/>
    </source>
</evidence>
<dbReference type="Pfam" id="PF03981">
    <property type="entry name" value="Ubiq_cyt_C_chap"/>
    <property type="match status" value="1"/>
</dbReference>
<proteinExistence type="inferred from homology"/>
<dbReference type="InterPro" id="IPR007129">
    <property type="entry name" value="Ubiqinol_cyt_c_chaperone_CPB3"/>
</dbReference>
<dbReference type="PIRSF" id="PIRSF032079">
    <property type="entry name" value="UCP032079"/>
    <property type="match status" value="1"/>
</dbReference>
<sequence length="200" mass="21576">MPPPGQPERWPEAVDSMGILGMFRRRPHERAGFELYGAAVAAARQPALFESLAVPDTVEGRFDLVSLHVGLLIRRLRRDPDARGPALAQAVFDAMFADMDLNLREMGVGDLAVGKRVRQAWEAFHGRALAYEAALDSNEPDALAEALARNVWRGEAPEGCAGRLAAIARAQDAALAGQDIAAMAAGRVRFLAAEELLHDA</sequence>
<organism evidence="4 5">
    <name type="scientific">Neoroseomonas alkaliterrae</name>
    <dbReference type="NCBI Taxonomy" id="1452450"/>
    <lineage>
        <taxon>Bacteria</taxon>
        <taxon>Pseudomonadati</taxon>
        <taxon>Pseudomonadota</taxon>
        <taxon>Alphaproteobacteria</taxon>
        <taxon>Acetobacterales</taxon>
        <taxon>Acetobacteraceae</taxon>
        <taxon>Neoroseomonas</taxon>
    </lineage>
</organism>
<evidence type="ECO:0000256" key="2">
    <source>
        <dbReference type="ARBA" id="ARBA00006436"/>
    </source>
</evidence>
<evidence type="ECO:0000313" key="4">
    <source>
        <dbReference type="EMBL" id="MBB5689679.1"/>
    </source>
</evidence>
<comment type="similarity">
    <text evidence="2">Belongs to the UPF0174 family.</text>
</comment>
<gene>
    <name evidence="4" type="ORF">FHS88_001804</name>
</gene>
<name>A0A840XSN3_9PROT</name>
<comment type="similarity">
    <text evidence="1">Belongs to the CBP3 family.</text>
</comment>
<protein>
    <submittedName>
        <fullName evidence="4">Cytochrome b pre-mRNA-processing protein 3</fullName>
    </submittedName>
</protein>
<dbReference type="RefSeq" id="WP_246419750.1">
    <property type="nucleotide sequence ID" value="NZ_JAAEDJ010000036.1"/>
</dbReference>
<reference evidence="4 5" key="1">
    <citation type="submission" date="2020-08" db="EMBL/GenBank/DDBJ databases">
        <title>Genomic Encyclopedia of Type Strains, Phase IV (KMG-IV): sequencing the most valuable type-strain genomes for metagenomic binning, comparative biology and taxonomic classification.</title>
        <authorList>
            <person name="Goeker M."/>
        </authorList>
    </citation>
    <scope>NUCLEOTIDE SEQUENCE [LARGE SCALE GENOMIC DNA]</scope>
    <source>
        <strain evidence="4 5">DSM 25895</strain>
    </source>
</reference>
<evidence type="ECO:0000256" key="1">
    <source>
        <dbReference type="ARBA" id="ARBA00006407"/>
    </source>
</evidence>
<dbReference type="PANTHER" id="PTHR12184:SF1">
    <property type="entry name" value="UBIQUINOL-CYTOCHROME-C REDUCTASE COMPLEX ASSEMBLY FACTOR 1"/>
    <property type="match status" value="1"/>
</dbReference>
<dbReference type="PANTHER" id="PTHR12184">
    <property type="entry name" value="UBIQUINOL-CYTOCHROME C REDUCTASE COMPLEX ASSEMBLY FACTOR 1 FAMILY MEMBER"/>
    <property type="match status" value="1"/>
</dbReference>
<dbReference type="InterPro" id="IPR014569">
    <property type="entry name" value="Ubq_cyt-c_CBP3-rel"/>
</dbReference>
<dbReference type="Proteomes" id="UP000562254">
    <property type="component" value="Unassembled WGS sequence"/>
</dbReference>
<keyword evidence="5" id="KW-1185">Reference proteome</keyword>